<dbReference type="OrthoDB" id="25753at2"/>
<keyword evidence="9" id="KW-1185">Reference proteome</keyword>
<evidence type="ECO:0000256" key="4">
    <source>
        <dbReference type="ARBA" id="ARBA00023157"/>
    </source>
</evidence>
<evidence type="ECO:0000256" key="2">
    <source>
        <dbReference type="ARBA" id="ARBA00022748"/>
    </source>
</evidence>
<evidence type="ECO:0000256" key="1">
    <source>
        <dbReference type="ARBA" id="ARBA00004196"/>
    </source>
</evidence>
<dbReference type="AlphaFoldDB" id="A0A078M4C7"/>
<keyword evidence="2" id="KW-0201">Cytochrome c-type biogenesis</keyword>
<evidence type="ECO:0000313" key="8">
    <source>
        <dbReference type="EMBL" id="CEA00147.1"/>
    </source>
</evidence>
<dbReference type="eggNOG" id="COG0526">
    <property type="taxonomic scope" value="Bacteria"/>
</dbReference>
<dbReference type="CDD" id="cd02966">
    <property type="entry name" value="TlpA_like_family"/>
    <property type="match status" value="1"/>
</dbReference>
<dbReference type="InterPro" id="IPR000866">
    <property type="entry name" value="AhpC/TSA"/>
</dbReference>
<dbReference type="InterPro" id="IPR050553">
    <property type="entry name" value="Thioredoxin_ResA/DsbE_sf"/>
</dbReference>
<keyword evidence="3" id="KW-0735">Signal-anchor</keyword>
<name>A0A078M4C7_9STAP</name>
<dbReference type="GO" id="GO:0016209">
    <property type="term" value="F:antioxidant activity"/>
    <property type="evidence" value="ECO:0007669"/>
    <property type="project" value="InterPro"/>
</dbReference>
<sequence length="176" mass="19891">MKKGTRKIIRTGTIITIAALLGITLYLNLRDGSQTVNVGDEAVDFKLETLDGEEIQLSEITKDKGVIVNFWGTWCKPCREEMPEMNQVYNEGHEDYEIIAVNVSENKQQIEQFISGLSEDLDYPIALDPNRSVTKAYNIGPLPTTIAINKDGVVVKKQEYQLTKEDIYTFIDESLE</sequence>
<keyword evidence="6" id="KW-0812">Transmembrane</keyword>
<dbReference type="Gene3D" id="3.40.30.10">
    <property type="entry name" value="Glutaredoxin"/>
    <property type="match status" value="1"/>
</dbReference>
<keyword evidence="4" id="KW-1015">Disulfide bond</keyword>
<accession>A0A078M4C7</accession>
<evidence type="ECO:0000313" key="9">
    <source>
        <dbReference type="Proteomes" id="UP000044136"/>
    </source>
</evidence>
<dbReference type="HOGENOM" id="CLU_042529_11_4_9"/>
<reference evidence="8 9" key="1">
    <citation type="submission" date="2014-07" db="EMBL/GenBank/DDBJ databases">
        <authorList>
            <person name="Urmite Genomes Urmite Genomes"/>
        </authorList>
    </citation>
    <scope>NUCLEOTIDE SEQUENCE [LARGE SCALE GENOMIC DNA]</scope>
    <source>
        <strain evidence="8 9">13MG44_air</strain>
    </source>
</reference>
<dbReference type="InterPro" id="IPR013766">
    <property type="entry name" value="Thioredoxin_domain"/>
</dbReference>
<protein>
    <submittedName>
        <fullName evidence="8">Thiol-disulfide oxidoreductase ResA</fullName>
    </submittedName>
</protein>
<evidence type="ECO:0000256" key="5">
    <source>
        <dbReference type="ARBA" id="ARBA00023284"/>
    </source>
</evidence>
<dbReference type="STRING" id="1461582.BN1048_00838"/>
<keyword evidence="6" id="KW-0472">Membrane</keyword>
<dbReference type="PANTHER" id="PTHR42852:SF6">
    <property type="entry name" value="THIOL:DISULFIDE INTERCHANGE PROTEIN DSBE"/>
    <property type="match status" value="1"/>
</dbReference>
<dbReference type="Proteomes" id="UP000044136">
    <property type="component" value="Unassembled WGS sequence"/>
</dbReference>
<feature type="transmembrane region" description="Helical" evidence="6">
    <location>
        <begin position="12"/>
        <end position="29"/>
    </location>
</feature>
<dbReference type="GO" id="GO:0016491">
    <property type="term" value="F:oxidoreductase activity"/>
    <property type="evidence" value="ECO:0007669"/>
    <property type="project" value="InterPro"/>
</dbReference>
<dbReference type="PROSITE" id="PS51352">
    <property type="entry name" value="THIOREDOXIN_2"/>
    <property type="match status" value="1"/>
</dbReference>
<keyword evidence="6" id="KW-1133">Transmembrane helix</keyword>
<feature type="domain" description="Thioredoxin" evidence="7">
    <location>
        <begin position="36"/>
        <end position="176"/>
    </location>
</feature>
<gene>
    <name evidence="8" type="primary">resA_2</name>
    <name evidence="8" type="ORF">BN1048_00838</name>
</gene>
<dbReference type="SUPFAM" id="SSF52833">
    <property type="entry name" value="Thioredoxin-like"/>
    <property type="match status" value="1"/>
</dbReference>
<evidence type="ECO:0000256" key="6">
    <source>
        <dbReference type="SAM" id="Phobius"/>
    </source>
</evidence>
<keyword evidence="5" id="KW-0676">Redox-active center</keyword>
<dbReference type="GO" id="GO:0030313">
    <property type="term" value="C:cell envelope"/>
    <property type="evidence" value="ECO:0007669"/>
    <property type="project" value="UniProtKB-SubCell"/>
</dbReference>
<organism evidence="8 9">
    <name type="scientific">Jeotgalicoccus saudimassiliensis</name>
    <dbReference type="NCBI Taxonomy" id="1461582"/>
    <lineage>
        <taxon>Bacteria</taxon>
        <taxon>Bacillati</taxon>
        <taxon>Bacillota</taxon>
        <taxon>Bacilli</taxon>
        <taxon>Bacillales</taxon>
        <taxon>Staphylococcaceae</taxon>
        <taxon>Jeotgalicoccus</taxon>
    </lineage>
</organism>
<proteinExistence type="predicted"/>
<dbReference type="GO" id="GO:0017004">
    <property type="term" value="P:cytochrome complex assembly"/>
    <property type="evidence" value="ECO:0007669"/>
    <property type="project" value="UniProtKB-KW"/>
</dbReference>
<dbReference type="EMBL" id="CCSE01000001">
    <property type="protein sequence ID" value="CEA00147.1"/>
    <property type="molecule type" value="Genomic_DNA"/>
</dbReference>
<dbReference type="RefSeq" id="WP_035808755.1">
    <property type="nucleotide sequence ID" value="NZ_CCSE01000001.1"/>
</dbReference>
<dbReference type="InterPro" id="IPR036249">
    <property type="entry name" value="Thioredoxin-like_sf"/>
</dbReference>
<evidence type="ECO:0000259" key="7">
    <source>
        <dbReference type="PROSITE" id="PS51352"/>
    </source>
</evidence>
<dbReference type="PANTHER" id="PTHR42852">
    <property type="entry name" value="THIOL:DISULFIDE INTERCHANGE PROTEIN DSBE"/>
    <property type="match status" value="1"/>
</dbReference>
<comment type="subcellular location">
    <subcellularLocation>
        <location evidence="1">Cell envelope</location>
    </subcellularLocation>
</comment>
<dbReference type="Pfam" id="PF00578">
    <property type="entry name" value="AhpC-TSA"/>
    <property type="match status" value="1"/>
</dbReference>
<evidence type="ECO:0000256" key="3">
    <source>
        <dbReference type="ARBA" id="ARBA00022968"/>
    </source>
</evidence>